<dbReference type="InterPro" id="IPR035706">
    <property type="entry name" value="AAA_9"/>
</dbReference>
<dbReference type="GO" id="GO:0005930">
    <property type="term" value="C:axoneme"/>
    <property type="evidence" value="ECO:0007669"/>
    <property type="project" value="UniProtKB-SubCell"/>
</dbReference>
<evidence type="ECO:0000256" key="9">
    <source>
        <dbReference type="ARBA" id="ARBA00023069"/>
    </source>
</evidence>
<keyword evidence="3" id="KW-0963">Cytoplasm</keyword>
<comment type="subcellular location">
    <subcellularLocation>
        <location evidence="1">Cytoplasm</location>
        <location evidence="1">Cytoskeleton</location>
        <location evidence="1">Cilium axoneme</location>
    </subcellularLocation>
</comment>
<evidence type="ECO:0000256" key="5">
    <source>
        <dbReference type="ARBA" id="ARBA00022741"/>
    </source>
</evidence>
<dbReference type="InterPro" id="IPR026983">
    <property type="entry name" value="DHC"/>
</dbReference>
<evidence type="ECO:0000256" key="7">
    <source>
        <dbReference type="ARBA" id="ARBA00023017"/>
    </source>
</evidence>
<dbReference type="GO" id="GO:0045505">
    <property type="term" value="F:dynein intermediate chain binding"/>
    <property type="evidence" value="ECO:0007669"/>
    <property type="project" value="InterPro"/>
</dbReference>
<evidence type="ECO:0000313" key="15">
    <source>
        <dbReference type="Proteomes" id="UP000887567"/>
    </source>
</evidence>
<dbReference type="OMA" id="ESEGHAC"/>
<evidence type="ECO:0000256" key="10">
    <source>
        <dbReference type="ARBA" id="ARBA00023175"/>
    </source>
</evidence>
<keyword evidence="4" id="KW-0493">Microtubule</keyword>
<dbReference type="KEGG" id="epa:110242918"/>
<keyword evidence="15" id="KW-1185">Reference proteome</keyword>
<feature type="domain" description="Dynein heavy chain ATP-binding dynein motor region" evidence="13">
    <location>
        <begin position="1"/>
        <end position="79"/>
    </location>
</feature>
<dbReference type="AlphaFoldDB" id="A0A913XI07"/>
<keyword evidence="7" id="KW-0243">Dynein</keyword>
<dbReference type="OrthoDB" id="447173at2759"/>
<dbReference type="Gene3D" id="1.10.8.1220">
    <property type="match status" value="1"/>
</dbReference>
<name>A0A913XI07_EXADI</name>
<dbReference type="EnsemblMetazoa" id="XM_021048967.1">
    <property type="protein sequence ID" value="XP_020904626.1"/>
    <property type="gene ID" value="LOC110242918"/>
</dbReference>
<evidence type="ECO:0000313" key="14">
    <source>
        <dbReference type="EnsemblMetazoa" id="XP_020904626.1"/>
    </source>
</evidence>
<keyword evidence="12" id="KW-0966">Cell projection</keyword>
<reference evidence="14" key="1">
    <citation type="submission" date="2022-11" db="UniProtKB">
        <authorList>
            <consortium name="EnsemblMetazoa"/>
        </authorList>
    </citation>
    <scope>IDENTIFICATION</scope>
</reference>
<evidence type="ECO:0000256" key="2">
    <source>
        <dbReference type="ARBA" id="ARBA00008887"/>
    </source>
</evidence>
<dbReference type="Pfam" id="PF12781">
    <property type="entry name" value="AAA_9"/>
    <property type="match status" value="1"/>
</dbReference>
<proteinExistence type="inferred from homology"/>
<accession>A0A913XI07</accession>
<dbReference type="GeneID" id="110242918"/>
<keyword evidence="5" id="KW-0547">Nucleotide-binding</keyword>
<evidence type="ECO:0000256" key="12">
    <source>
        <dbReference type="ARBA" id="ARBA00023273"/>
    </source>
</evidence>
<protein>
    <recommendedName>
        <fullName evidence="13">Dynein heavy chain ATP-binding dynein motor region domain-containing protein</fullName>
    </recommendedName>
</protein>
<dbReference type="GO" id="GO:0005524">
    <property type="term" value="F:ATP binding"/>
    <property type="evidence" value="ECO:0007669"/>
    <property type="project" value="UniProtKB-KW"/>
</dbReference>
<organism evidence="14 15">
    <name type="scientific">Exaiptasia diaphana</name>
    <name type="common">Tropical sea anemone</name>
    <name type="synonym">Aiptasia pulchella</name>
    <dbReference type="NCBI Taxonomy" id="2652724"/>
    <lineage>
        <taxon>Eukaryota</taxon>
        <taxon>Metazoa</taxon>
        <taxon>Cnidaria</taxon>
        <taxon>Anthozoa</taxon>
        <taxon>Hexacorallia</taxon>
        <taxon>Actiniaria</taxon>
        <taxon>Aiptasiidae</taxon>
        <taxon>Exaiptasia</taxon>
    </lineage>
</organism>
<dbReference type="FunFam" id="1.10.8.1220:FF:000001">
    <property type="entry name" value="Dynein axonemal heavy chain 5"/>
    <property type="match status" value="1"/>
</dbReference>
<dbReference type="RefSeq" id="XP_020904626.1">
    <property type="nucleotide sequence ID" value="XM_021048967.1"/>
</dbReference>
<evidence type="ECO:0000256" key="8">
    <source>
        <dbReference type="ARBA" id="ARBA00023054"/>
    </source>
</evidence>
<sequence length="293" mass="33426">MITPLGLEDQLLGIVAAKEKPELEEKKNELIVEGAKNKKQLKEIEDKILEVLSSSEGNILEDETAIKILSSSKVLSEEISAKQEIATATEQEIDETRNGYQPVATHSSVLFFCISDLANIEPMYQYSLTWFINLYLQSINNSKRSSVLEERIEYLNDHFTQSIYSNVCRSLFEKDKLLFSFVLTVGILKSRNKIDDQVWRFFLTGGVALENPYPNPCPEWLLDKSWSEIVRASDLPNIKNLKDDMADPGWKTFYDSSTPQTEKMPDPWDLLSGLDRMVVLRCLRPDKVVPAVQ</sequence>
<dbReference type="GO" id="GO:0007018">
    <property type="term" value="P:microtubule-based movement"/>
    <property type="evidence" value="ECO:0007669"/>
    <property type="project" value="InterPro"/>
</dbReference>
<evidence type="ECO:0000256" key="3">
    <source>
        <dbReference type="ARBA" id="ARBA00022490"/>
    </source>
</evidence>
<keyword evidence="6" id="KW-0067">ATP-binding</keyword>
<dbReference type="Proteomes" id="UP000887567">
    <property type="component" value="Unplaced"/>
</dbReference>
<dbReference type="PANTHER" id="PTHR22878">
    <property type="entry name" value="DYNEIN HEAVY CHAIN 6, AXONEMAL-LIKE-RELATED"/>
    <property type="match status" value="1"/>
</dbReference>
<evidence type="ECO:0000256" key="11">
    <source>
        <dbReference type="ARBA" id="ARBA00023212"/>
    </source>
</evidence>
<dbReference type="PANTHER" id="PTHR22878:SF71">
    <property type="entry name" value="DYNEIN, AXONEMAL, HEAVY CHAIN 3"/>
    <property type="match status" value="1"/>
</dbReference>
<comment type="similarity">
    <text evidence="2">Belongs to the dynein heavy chain family.</text>
</comment>
<dbReference type="GO" id="GO:0051959">
    <property type="term" value="F:dynein light intermediate chain binding"/>
    <property type="evidence" value="ECO:0007669"/>
    <property type="project" value="InterPro"/>
</dbReference>
<dbReference type="GO" id="GO:0005874">
    <property type="term" value="C:microtubule"/>
    <property type="evidence" value="ECO:0007669"/>
    <property type="project" value="UniProtKB-KW"/>
</dbReference>
<keyword evidence="9" id="KW-0969">Cilium</keyword>
<keyword evidence="11" id="KW-0206">Cytoskeleton</keyword>
<evidence type="ECO:0000256" key="1">
    <source>
        <dbReference type="ARBA" id="ARBA00004430"/>
    </source>
</evidence>
<keyword evidence="10" id="KW-0505">Motor protein</keyword>
<dbReference type="Gene3D" id="1.20.920.20">
    <property type="match status" value="1"/>
</dbReference>
<keyword evidence="8" id="KW-0175">Coiled coil</keyword>
<evidence type="ECO:0000256" key="6">
    <source>
        <dbReference type="ARBA" id="ARBA00022840"/>
    </source>
</evidence>
<evidence type="ECO:0000259" key="13">
    <source>
        <dbReference type="Pfam" id="PF12781"/>
    </source>
</evidence>
<dbReference type="GO" id="GO:0030286">
    <property type="term" value="C:dynein complex"/>
    <property type="evidence" value="ECO:0007669"/>
    <property type="project" value="UniProtKB-KW"/>
</dbReference>
<evidence type="ECO:0000256" key="4">
    <source>
        <dbReference type="ARBA" id="ARBA00022701"/>
    </source>
</evidence>